<gene>
    <name evidence="4" type="ORF">AQPE_3190</name>
</gene>
<dbReference type="InterPro" id="IPR003594">
    <property type="entry name" value="HATPase_dom"/>
</dbReference>
<evidence type="ECO:0000259" key="3">
    <source>
        <dbReference type="PROSITE" id="PS50109"/>
    </source>
</evidence>
<comment type="catalytic activity">
    <reaction evidence="1">
        <text>ATP + protein L-histidine = ADP + protein N-phospho-L-histidine.</text>
        <dbReference type="EC" id="2.7.13.3"/>
    </reaction>
</comment>
<dbReference type="InterPro" id="IPR036890">
    <property type="entry name" value="HATPase_C_sf"/>
</dbReference>
<dbReference type="InterPro" id="IPR004358">
    <property type="entry name" value="Sig_transdc_His_kin-like_C"/>
</dbReference>
<dbReference type="EMBL" id="AP018694">
    <property type="protein sequence ID" value="BBE19017.1"/>
    <property type="molecule type" value="Genomic_DNA"/>
</dbReference>
<evidence type="ECO:0000313" key="5">
    <source>
        <dbReference type="Proteomes" id="UP001193389"/>
    </source>
</evidence>
<keyword evidence="5" id="KW-1185">Reference proteome</keyword>
<feature type="domain" description="Histidine kinase" evidence="3">
    <location>
        <begin position="1"/>
        <end position="85"/>
    </location>
</feature>
<dbReference type="Proteomes" id="UP001193389">
    <property type="component" value="Chromosome"/>
</dbReference>
<dbReference type="PANTHER" id="PTHR43065">
    <property type="entry name" value="SENSOR HISTIDINE KINASE"/>
    <property type="match status" value="1"/>
</dbReference>
<reference evidence="4" key="1">
    <citation type="journal article" date="2020" name="Int. J. Syst. Evol. Microbiol.">
        <title>Aquipluma nitroreducens gen. nov. sp. nov., a novel facultatively anaerobic bacterium isolated from a freshwater lake.</title>
        <authorList>
            <person name="Watanabe M."/>
            <person name="Kojima H."/>
            <person name="Fukui M."/>
        </authorList>
    </citation>
    <scope>NUCLEOTIDE SEQUENCE</scope>
    <source>
        <strain evidence="4">MeG22</strain>
    </source>
</reference>
<dbReference type="GO" id="GO:0004673">
    <property type="term" value="F:protein histidine kinase activity"/>
    <property type="evidence" value="ECO:0007669"/>
    <property type="project" value="UniProtKB-EC"/>
</dbReference>
<dbReference type="PANTHER" id="PTHR43065:SF42">
    <property type="entry name" value="TWO-COMPONENT SENSOR PPRA"/>
    <property type="match status" value="1"/>
</dbReference>
<dbReference type="InterPro" id="IPR005467">
    <property type="entry name" value="His_kinase_dom"/>
</dbReference>
<dbReference type="EC" id="2.7.13.3" evidence="2"/>
<evidence type="ECO:0000313" key="4">
    <source>
        <dbReference type="EMBL" id="BBE19017.1"/>
    </source>
</evidence>
<organism evidence="4 5">
    <name type="scientific">Aquipluma nitroreducens</name>
    <dbReference type="NCBI Taxonomy" id="2010828"/>
    <lineage>
        <taxon>Bacteria</taxon>
        <taxon>Pseudomonadati</taxon>
        <taxon>Bacteroidota</taxon>
        <taxon>Bacteroidia</taxon>
        <taxon>Marinilabiliales</taxon>
        <taxon>Prolixibacteraceae</taxon>
        <taxon>Aquipluma</taxon>
    </lineage>
</organism>
<proteinExistence type="predicted"/>
<protein>
    <recommendedName>
        <fullName evidence="2">histidine kinase</fullName>
        <ecNumber evidence="2">2.7.13.3</ecNumber>
    </recommendedName>
</protein>
<dbReference type="CDD" id="cd00075">
    <property type="entry name" value="HATPase"/>
    <property type="match status" value="1"/>
</dbReference>
<dbReference type="PRINTS" id="PR00344">
    <property type="entry name" value="BCTRLSENSOR"/>
</dbReference>
<dbReference type="Gene3D" id="3.30.565.10">
    <property type="entry name" value="Histidine kinase-like ATPase, C-terminal domain"/>
    <property type="match status" value="1"/>
</dbReference>
<accession>A0A5K7SC28</accession>
<dbReference type="KEGG" id="anf:AQPE_3190"/>
<dbReference type="Pfam" id="PF02518">
    <property type="entry name" value="HATPase_c"/>
    <property type="match status" value="1"/>
</dbReference>
<evidence type="ECO:0000256" key="2">
    <source>
        <dbReference type="ARBA" id="ARBA00012438"/>
    </source>
</evidence>
<name>A0A5K7SC28_9BACT</name>
<dbReference type="AlphaFoldDB" id="A0A5K7SC28"/>
<evidence type="ECO:0000256" key="1">
    <source>
        <dbReference type="ARBA" id="ARBA00000085"/>
    </source>
</evidence>
<sequence length="161" mass="17740">MVGIEITELPKEDHLIITITDDGCGMNPEQLQIAIDPFYTSRTTRKVGLGLSLFKQNAEMTGGSFNIESELGKGTKVTAVFGLSHIDRPVMGDLVGTLLLLICSSGGTDYVFKHQTPSGKFGVDTRELKQTLENVPLNNPEVRSFLKEMLQENLEQIQITE</sequence>
<dbReference type="PROSITE" id="PS50109">
    <property type="entry name" value="HIS_KIN"/>
    <property type="match status" value="1"/>
</dbReference>
<dbReference type="SUPFAM" id="SSF55874">
    <property type="entry name" value="ATPase domain of HSP90 chaperone/DNA topoisomerase II/histidine kinase"/>
    <property type="match status" value="1"/>
</dbReference>